<feature type="compositionally biased region" description="Basic and acidic residues" evidence="1">
    <location>
        <begin position="270"/>
        <end position="288"/>
    </location>
</feature>
<dbReference type="AlphaFoldDB" id="A0A078A9K8"/>
<feature type="region of interest" description="Disordered" evidence="1">
    <location>
        <begin position="261"/>
        <end position="363"/>
    </location>
</feature>
<dbReference type="Proteomes" id="UP000039865">
    <property type="component" value="Unassembled WGS sequence"/>
</dbReference>
<dbReference type="PANTHER" id="PTHR38130">
    <property type="entry name" value="EF-HAND DOMAIN-CONTAINING PROTEIN"/>
    <property type="match status" value="1"/>
</dbReference>
<evidence type="ECO:0000256" key="1">
    <source>
        <dbReference type="SAM" id="MobiDB-lite"/>
    </source>
</evidence>
<protein>
    <submittedName>
        <fullName evidence="2">Uncharacterized protein</fullName>
    </submittedName>
</protein>
<reference evidence="2 3" key="1">
    <citation type="submission" date="2014-06" db="EMBL/GenBank/DDBJ databases">
        <authorList>
            <person name="Swart Estienne"/>
        </authorList>
    </citation>
    <scope>NUCLEOTIDE SEQUENCE [LARGE SCALE GENOMIC DNA]</scope>
    <source>
        <strain evidence="2 3">130c</strain>
    </source>
</reference>
<feature type="region of interest" description="Disordered" evidence="1">
    <location>
        <begin position="34"/>
        <end position="63"/>
    </location>
</feature>
<evidence type="ECO:0000313" key="2">
    <source>
        <dbReference type="EMBL" id="CDW78556.1"/>
    </source>
</evidence>
<name>A0A078A9K8_STYLE</name>
<sequence length="659" mass="74862">MSQVDPFNYPMPNRKDLMSLQTIHPQKDIAKTTTKKFQSSRMESNNLNTSDIHGASPKLHGSKQVNKQEFTNTNWDIARSSPAALHIGLNKPQYNLEAVDQPNCVKFSTTRIGGDPLNPKYKVPEVEQRPFTPPRYVRDHMEIDDIEGARPKKVKQNDIKTREIMKLDDIEGTKATIRHQARQRSNGFDAYDYSDITKAQFVTMRSTNPLNPTYQTRDDNGNLIEIGDVAGSRPQGMPAPRQDPRIIASLRTEDITGAKASTKGLGVFSENHDRKDYRQTNKTDDIEGAKSGSLRKGPATNRISNPLDPDYQIPGSKELGEQNPYSQTKNTLTQSQKNFGRSTQQQTAQQTFNKPGPLSNIPEYKQEKFKEDYIKFYGVDERQAQKLDFNKLYQASKEGRGITQPVLLPSEVKGHPDFNKNHRKFYGIDNADTKSEFNRNAAKFYGDDPNRTQPKLVNTNNTIGDKFLNVQTNIEVNPSSEHYQKNAAVFYGDQYEVKSQGSIYQKNKANFFGTDYNKNDSKLLPAKQTNQNQGPQVNVTSGHFKKDAGKFYGMDHVSETESQGSVFQKNAANFYGMEAPPQGERPFKIQKVIPNHQPGENQKQVVSVLNEQKLREHEQQIMKDPNYAKNQKRFFGLPSHHTVQRSASSVQKFDQFIKR</sequence>
<accession>A0A078A9K8</accession>
<organism evidence="2 3">
    <name type="scientific">Stylonychia lemnae</name>
    <name type="common">Ciliate</name>
    <dbReference type="NCBI Taxonomy" id="5949"/>
    <lineage>
        <taxon>Eukaryota</taxon>
        <taxon>Sar</taxon>
        <taxon>Alveolata</taxon>
        <taxon>Ciliophora</taxon>
        <taxon>Intramacronucleata</taxon>
        <taxon>Spirotrichea</taxon>
        <taxon>Stichotrichia</taxon>
        <taxon>Sporadotrichida</taxon>
        <taxon>Oxytrichidae</taxon>
        <taxon>Stylonychinae</taxon>
        <taxon>Stylonychia</taxon>
    </lineage>
</organism>
<dbReference type="InParanoid" id="A0A078A9K8"/>
<proteinExistence type="predicted"/>
<dbReference type="EMBL" id="CCKQ01007199">
    <property type="protein sequence ID" value="CDW78556.1"/>
    <property type="molecule type" value="Genomic_DNA"/>
</dbReference>
<gene>
    <name evidence="2" type="primary">Contig15690.g16713</name>
    <name evidence="2" type="ORF">STYLEM_7536</name>
</gene>
<feature type="compositionally biased region" description="Polar residues" evidence="1">
    <location>
        <begin position="34"/>
        <end position="51"/>
    </location>
</feature>
<evidence type="ECO:0000313" key="3">
    <source>
        <dbReference type="Proteomes" id="UP000039865"/>
    </source>
</evidence>
<dbReference type="PANTHER" id="PTHR38130:SF1">
    <property type="entry name" value="EF-HAND DOMAIN-CONTAINING PROTEIN"/>
    <property type="match status" value="1"/>
</dbReference>
<feature type="compositionally biased region" description="Polar residues" evidence="1">
    <location>
        <begin position="323"/>
        <end position="353"/>
    </location>
</feature>
<keyword evidence="3" id="KW-1185">Reference proteome</keyword>
<dbReference type="OrthoDB" id="437249at2759"/>